<dbReference type="GO" id="GO:0008289">
    <property type="term" value="F:lipid binding"/>
    <property type="evidence" value="ECO:0007669"/>
    <property type="project" value="UniProtKB-KW"/>
</dbReference>
<dbReference type="EMBL" id="FNDK01000002">
    <property type="protein sequence ID" value="SDH19287.1"/>
    <property type="molecule type" value="Genomic_DNA"/>
</dbReference>
<dbReference type="AlphaFoldDB" id="A0A1G8AEJ1"/>
<evidence type="ECO:0000256" key="1">
    <source>
        <dbReference type="ARBA" id="ARBA00023121"/>
    </source>
</evidence>
<name>A0A1G8AEJ1_9BACI</name>
<dbReference type="NCBIfam" id="TIGR00762">
    <property type="entry name" value="DegV"/>
    <property type="match status" value="1"/>
</dbReference>
<dbReference type="InterPro" id="IPR043168">
    <property type="entry name" value="DegV_C"/>
</dbReference>
<dbReference type="InterPro" id="IPR050270">
    <property type="entry name" value="DegV_domain_contain"/>
</dbReference>
<protein>
    <submittedName>
        <fullName evidence="2">EDD domain protein, DegV family</fullName>
    </submittedName>
</protein>
<dbReference type="Gene3D" id="3.40.50.10170">
    <property type="match status" value="1"/>
</dbReference>
<reference evidence="3" key="1">
    <citation type="submission" date="2016-10" db="EMBL/GenBank/DDBJ databases">
        <authorList>
            <person name="Varghese N."/>
            <person name="Submissions S."/>
        </authorList>
    </citation>
    <scope>NUCLEOTIDE SEQUENCE [LARGE SCALE GENOMIC DNA]</scope>
    <source>
        <strain evidence="3">DSM 21632</strain>
    </source>
</reference>
<dbReference type="Pfam" id="PF02645">
    <property type="entry name" value="DegV"/>
    <property type="match status" value="1"/>
</dbReference>
<dbReference type="STRING" id="568899.SAMN05192534_102126"/>
<evidence type="ECO:0000313" key="3">
    <source>
        <dbReference type="Proteomes" id="UP000199163"/>
    </source>
</evidence>
<dbReference type="Gene3D" id="3.30.1180.10">
    <property type="match status" value="1"/>
</dbReference>
<accession>A0A1G8AEJ1</accession>
<dbReference type="PANTHER" id="PTHR33434">
    <property type="entry name" value="DEGV DOMAIN-CONTAINING PROTEIN DR_1986-RELATED"/>
    <property type="match status" value="1"/>
</dbReference>
<keyword evidence="1" id="KW-0446">Lipid-binding</keyword>
<organism evidence="2 3">
    <name type="scientific">Alteribacillus persepolensis</name>
    <dbReference type="NCBI Taxonomy" id="568899"/>
    <lineage>
        <taxon>Bacteria</taxon>
        <taxon>Bacillati</taxon>
        <taxon>Bacillota</taxon>
        <taxon>Bacilli</taxon>
        <taxon>Bacillales</taxon>
        <taxon>Bacillaceae</taxon>
        <taxon>Alteribacillus</taxon>
    </lineage>
</organism>
<evidence type="ECO:0000313" key="2">
    <source>
        <dbReference type="EMBL" id="SDH19287.1"/>
    </source>
</evidence>
<dbReference type="PANTHER" id="PTHR33434:SF2">
    <property type="entry name" value="FATTY ACID-BINDING PROTEIN TM_1468"/>
    <property type="match status" value="1"/>
</dbReference>
<dbReference type="SUPFAM" id="SSF82549">
    <property type="entry name" value="DAK1/DegV-like"/>
    <property type="match status" value="1"/>
</dbReference>
<dbReference type="OrthoDB" id="9775494at2"/>
<dbReference type="RefSeq" id="WP_091271392.1">
    <property type="nucleotide sequence ID" value="NZ_FNDK01000002.1"/>
</dbReference>
<sequence>MANIAIVTDSTAYLPEEMVKKENVTVVPLSVIFGDTAYEEETELSADAFYEMLQKQEELPTTSQPPLGKFVDVYESLANDYEAVISIHLSSGISGTYQTALTAGEAVDGIEVYGFDSEISCMPQGYYVMEASRMAEEGADIDDILQRLNDMKKTTDAYFIVDSLHHLHRGGRLTGAEALVGSLLQIKPVLHFEDKQIVPFEKVRTEKKALKRVLDLFDQAASIHGSLRATVIHANRPEKAETVKQKMQEKHPNLTIDVSCFGGVIGTHLGEGSIGIGWCSF</sequence>
<gene>
    <name evidence="2" type="ORF">SAMN05192534_102126</name>
</gene>
<proteinExistence type="predicted"/>
<dbReference type="InterPro" id="IPR003797">
    <property type="entry name" value="DegV"/>
</dbReference>
<dbReference type="PROSITE" id="PS51482">
    <property type="entry name" value="DEGV"/>
    <property type="match status" value="1"/>
</dbReference>
<dbReference type="Proteomes" id="UP000199163">
    <property type="component" value="Unassembled WGS sequence"/>
</dbReference>
<keyword evidence="3" id="KW-1185">Reference proteome</keyword>